<dbReference type="Pfam" id="PF06943">
    <property type="entry name" value="zf-LSD1"/>
    <property type="match status" value="1"/>
</dbReference>
<protein>
    <recommendedName>
        <fullName evidence="1">Zinc finger LSD1-type domain-containing protein</fullName>
    </recommendedName>
</protein>
<feature type="domain" description="Zinc finger LSD1-type" evidence="1">
    <location>
        <begin position="8"/>
        <end position="23"/>
    </location>
</feature>
<dbReference type="AlphaFoldDB" id="A0AA88VC43"/>
<reference evidence="2" key="1">
    <citation type="submission" date="2022-12" db="EMBL/GenBank/DDBJ databases">
        <title>Draft genome assemblies for two species of Escallonia (Escalloniales).</title>
        <authorList>
            <person name="Chanderbali A."/>
            <person name="Dervinis C."/>
            <person name="Anghel I."/>
            <person name="Soltis D."/>
            <person name="Soltis P."/>
            <person name="Zapata F."/>
        </authorList>
    </citation>
    <scope>NUCLEOTIDE SEQUENCE</scope>
    <source>
        <strain evidence="2">UCBG64.0493</strain>
        <tissue evidence="2">Leaf</tissue>
    </source>
</reference>
<evidence type="ECO:0000259" key="1">
    <source>
        <dbReference type="Pfam" id="PF06943"/>
    </source>
</evidence>
<keyword evidence="3" id="KW-1185">Reference proteome</keyword>
<evidence type="ECO:0000313" key="3">
    <source>
        <dbReference type="Proteomes" id="UP001188597"/>
    </source>
</evidence>
<gene>
    <name evidence="2" type="ORF">RJ639_017512</name>
</gene>
<organism evidence="2 3">
    <name type="scientific">Escallonia herrerae</name>
    <dbReference type="NCBI Taxonomy" id="1293975"/>
    <lineage>
        <taxon>Eukaryota</taxon>
        <taxon>Viridiplantae</taxon>
        <taxon>Streptophyta</taxon>
        <taxon>Embryophyta</taxon>
        <taxon>Tracheophyta</taxon>
        <taxon>Spermatophyta</taxon>
        <taxon>Magnoliopsida</taxon>
        <taxon>eudicotyledons</taxon>
        <taxon>Gunneridae</taxon>
        <taxon>Pentapetalae</taxon>
        <taxon>asterids</taxon>
        <taxon>campanulids</taxon>
        <taxon>Escalloniales</taxon>
        <taxon>Escalloniaceae</taxon>
        <taxon>Escallonia</taxon>
    </lineage>
</organism>
<name>A0AA88VC43_9ASTE</name>
<proteinExistence type="predicted"/>
<dbReference type="NCBIfam" id="TIGR01053">
    <property type="entry name" value="LSD1"/>
    <property type="match status" value="1"/>
</dbReference>
<dbReference type="EMBL" id="JAVXUP010002124">
    <property type="protein sequence ID" value="KAK3005479.1"/>
    <property type="molecule type" value="Genomic_DNA"/>
</dbReference>
<accession>A0AA88VC43</accession>
<sequence length="77" mass="8673">MAPFDPQPLQYPREASTIHCSLCYSLLLRSRTLCIKDSGEQERRGEQPSPASALILWPGSEEMRRQEGIVVEVGTKK</sequence>
<dbReference type="InterPro" id="IPR005735">
    <property type="entry name" value="Znf_LSD1"/>
</dbReference>
<evidence type="ECO:0000313" key="2">
    <source>
        <dbReference type="EMBL" id="KAK3005479.1"/>
    </source>
</evidence>
<comment type="caution">
    <text evidence="2">The sequence shown here is derived from an EMBL/GenBank/DDBJ whole genome shotgun (WGS) entry which is preliminary data.</text>
</comment>
<dbReference type="Proteomes" id="UP001188597">
    <property type="component" value="Unassembled WGS sequence"/>
</dbReference>